<dbReference type="EMBL" id="OU899034">
    <property type="protein sequence ID" value="CAH1712256.1"/>
    <property type="molecule type" value="Genomic_DNA"/>
</dbReference>
<gene>
    <name evidence="2" type="ORF">APHIGO_LOCUS1923</name>
</gene>
<feature type="region of interest" description="Disordered" evidence="1">
    <location>
        <begin position="43"/>
        <end position="79"/>
    </location>
</feature>
<dbReference type="Proteomes" id="UP001154329">
    <property type="component" value="Chromosome 1"/>
</dbReference>
<protein>
    <submittedName>
        <fullName evidence="2">Uncharacterized protein</fullName>
    </submittedName>
</protein>
<evidence type="ECO:0000256" key="1">
    <source>
        <dbReference type="SAM" id="MobiDB-lite"/>
    </source>
</evidence>
<evidence type="ECO:0000313" key="2">
    <source>
        <dbReference type="EMBL" id="CAH1712256.1"/>
    </source>
</evidence>
<feature type="compositionally biased region" description="Basic and acidic residues" evidence="1">
    <location>
        <begin position="70"/>
        <end position="79"/>
    </location>
</feature>
<reference evidence="2" key="2">
    <citation type="submission" date="2022-10" db="EMBL/GenBank/DDBJ databases">
        <authorList>
            <consortium name="ENA_rothamsted_submissions"/>
            <consortium name="culmorum"/>
            <person name="King R."/>
        </authorList>
    </citation>
    <scope>NUCLEOTIDE SEQUENCE</scope>
</reference>
<accession>A0A9P0IP67</accession>
<organism evidence="2 3">
    <name type="scientific">Aphis gossypii</name>
    <name type="common">Cotton aphid</name>
    <dbReference type="NCBI Taxonomy" id="80765"/>
    <lineage>
        <taxon>Eukaryota</taxon>
        <taxon>Metazoa</taxon>
        <taxon>Ecdysozoa</taxon>
        <taxon>Arthropoda</taxon>
        <taxon>Hexapoda</taxon>
        <taxon>Insecta</taxon>
        <taxon>Pterygota</taxon>
        <taxon>Neoptera</taxon>
        <taxon>Paraneoptera</taxon>
        <taxon>Hemiptera</taxon>
        <taxon>Sternorrhyncha</taxon>
        <taxon>Aphidomorpha</taxon>
        <taxon>Aphidoidea</taxon>
        <taxon>Aphididae</taxon>
        <taxon>Aphidini</taxon>
        <taxon>Aphis</taxon>
        <taxon>Aphis</taxon>
    </lineage>
</organism>
<sequence length="143" mass="16514">MCCRERSGQKRKTFARFIAYHRFMCNIILSRRSAACACARAPRHETENERDGDGANRWQTRGARAGQTETVREKLERARAPPASERFAVVHVFSTQVGGRAYYFYPSPRTLIMCRVSAARDTFSSTIHVGIRDYRYREYRGPV</sequence>
<feature type="compositionally biased region" description="Basic and acidic residues" evidence="1">
    <location>
        <begin position="43"/>
        <end position="54"/>
    </location>
</feature>
<reference evidence="2" key="1">
    <citation type="submission" date="2022-02" db="EMBL/GenBank/DDBJ databases">
        <authorList>
            <person name="King R."/>
        </authorList>
    </citation>
    <scope>NUCLEOTIDE SEQUENCE</scope>
</reference>
<evidence type="ECO:0000313" key="3">
    <source>
        <dbReference type="Proteomes" id="UP001154329"/>
    </source>
</evidence>
<keyword evidence="3" id="KW-1185">Reference proteome</keyword>
<dbReference type="AlphaFoldDB" id="A0A9P0IP67"/>
<proteinExistence type="predicted"/>
<name>A0A9P0IP67_APHGO</name>